<dbReference type="EMBL" id="JAPDSH010000001">
    <property type="protein sequence ID" value="MDF0479011.1"/>
    <property type="molecule type" value="Genomic_DNA"/>
</dbReference>
<accession>A0ABT5WZ31</accession>
<name>A0ABT5WZ31_9ENTE</name>
<keyword evidence="5" id="KW-1185">Reference proteome</keyword>
<evidence type="ECO:0000256" key="2">
    <source>
        <dbReference type="SAM" id="SignalP"/>
    </source>
</evidence>
<feature type="domain" description="WxL" evidence="3">
    <location>
        <begin position="30"/>
        <end position="264"/>
    </location>
</feature>
<evidence type="ECO:0000259" key="3">
    <source>
        <dbReference type="Pfam" id="PF13731"/>
    </source>
</evidence>
<feature type="region of interest" description="Disordered" evidence="1">
    <location>
        <begin position="43"/>
        <end position="80"/>
    </location>
</feature>
<evidence type="ECO:0000256" key="1">
    <source>
        <dbReference type="SAM" id="MobiDB-lite"/>
    </source>
</evidence>
<organism evidence="4 5">
    <name type="scientific">Vagococcus proximus</name>
    <dbReference type="NCBI Taxonomy" id="2991417"/>
    <lineage>
        <taxon>Bacteria</taxon>
        <taxon>Bacillati</taxon>
        <taxon>Bacillota</taxon>
        <taxon>Bacilli</taxon>
        <taxon>Lactobacillales</taxon>
        <taxon>Enterococcaceae</taxon>
        <taxon>Vagococcus</taxon>
    </lineage>
</organism>
<evidence type="ECO:0000313" key="4">
    <source>
        <dbReference type="EMBL" id="MDF0479011.1"/>
    </source>
</evidence>
<dbReference type="Pfam" id="PF13731">
    <property type="entry name" value="WxL"/>
    <property type="match status" value="1"/>
</dbReference>
<gene>
    <name evidence="4" type="ORF">OL233_01825</name>
</gene>
<dbReference type="InterPro" id="IPR027994">
    <property type="entry name" value="WxL_dom"/>
</dbReference>
<feature type="signal peptide" evidence="2">
    <location>
        <begin position="1"/>
        <end position="26"/>
    </location>
</feature>
<proteinExistence type="predicted"/>
<feature type="chain" id="PRO_5045407654" evidence="2">
    <location>
        <begin position="27"/>
        <end position="269"/>
    </location>
</feature>
<sequence length="269" mass="29194">MKAIKIIQLNLACLILLSAGINTVFAEVTENSLTSTAKVKFKPSTQVTPPVDPEGEKPNTPIFPWDPTEPEGKPKPGTGGPLSIDFVSSFDFGANEISNDDQSYFARSQLIVDEEGTKVEARPNYVQISDNRGTNEGWTLSVKQQGQLKSETKTQNNELIGAYIKLSAPTVRSNSNAIAPTPVEEITLDPSSSENIVLSALLDEGAGTWTNAWGEPEIVTEENEEGTSQDVSITKDVELFVPGETPKDAVVYKSILTWILSDLPNNQEI</sequence>
<reference evidence="4" key="1">
    <citation type="submission" date="2022-10" db="EMBL/GenBank/DDBJ databases">
        <title>Vagococcus sp. isolated from poultry meat.</title>
        <authorList>
            <person name="Johansson P."/>
            <person name="Bjorkroth J."/>
        </authorList>
    </citation>
    <scope>NUCLEOTIDE SEQUENCE</scope>
    <source>
        <strain evidence="4">PNs007</strain>
    </source>
</reference>
<keyword evidence="2" id="KW-0732">Signal</keyword>
<comment type="caution">
    <text evidence="4">The sequence shown here is derived from an EMBL/GenBank/DDBJ whole genome shotgun (WGS) entry which is preliminary data.</text>
</comment>
<protein>
    <submittedName>
        <fullName evidence="4">WxL domain-containing protein</fullName>
    </submittedName>
</protein>
<evidence type="ECO:0000313" key="5">
    <source>
        <dbReference type="Proteomes" id="UP001147148"/>
    </source>
</evidence>
<dbReference type="Proteomes" id="UP001147148">
    <property type="component" value="Unassembled WGS sequence"/>
</dbReference>
<dbReference type="RefSeq" id="WP_275470657.1">
    <property type="nucleotide sequence ID" value="NZ_JAPDSH010000001.1"/>
</dbReference>